<evidence type="ECO:0000313" key="2">
    <source>
        <dbReference type="EMBL" id="CAI5772030.1"/>
    </source>
</evidence>
<feature type="region of interest" description="Disordered" evidence="1">
    <location>
        <begin position="94"/>
        <end position="235"/>
    </location>
</feature>
<feature type="compositionally biased region" description="Basic and acidic residues" evidence="1">
    <location>
        <begin position="162"/>
        <end position="178"/>
    </location>
</feature>
<feature type="compositionally biased region" description="Low complexity" evidence="1">
    <location>
        <begin position="152"/>
        <end position="161"/>
    </location>
</feature>
<feature type="compositionally biased region" description="Basic and acidic residues" evidence="1">
    <location>
        <begin position="94"/>
        <end position="130"/>
    </location>
</feature>
<dbReference type="Proteomes" id="UP001178461">
    <property type="component" value="Chromosome 4"/>
</dbReference>
<organism evidence="2 3">
    <name type="scientific">Podarcis lilfordi</name>
    <name type="common">Lilford's wall lizard</name>
    <dbReference type="NCBI Taxonomy" id="74358"/>
    <lineage>
        <taxon>Eukaryota</taxon>
        <taxon>Metazoa</taxon>
        <taxon>Chordata</taxon>
        <taxon>Craniata</taxon>
        <taxon>Vertebrata</taxon>
        <taxon>Euteleostomi</taxon>
        <taxon>Lepidosauria</taxon>
        <taxon>Squamata</taxon>
        <taxon>Bifurcata</taxon>
        <taxon>Unidentata</taxon>
        <taxon>Episquamata</taxon>
        <taxon>Laterata</taxon>
        <taxon>Lacertibaenia</taxon>
        <taxon>Lacertidae</taxon>
        <taxon>Podarcis</taxon>
    </lineage>
</organism>
<sequence length="235" mass="26483">MVTLAGFLSIFELAVQVQHRARRKSDVFETGSRFFLDLCPPPPPRKNKQHQELSSTVLSPGERNKEFESRGFIPIIIITIIIKAKECAKLLQTESKKEKKVPPQIRERRQERWGLGHVEPREEGGEEPGRGARRRRRPPSARPAGRRRRSSPSRASRARSQSGERKRSSRRRDKERSPPGRAACSLPPPPAIINPPPARLARGAPTRPEERTTGGSPLPPAKPESSRKRNFAQES</sequence>
<keyword evidence="3" id="KW-1185">Reference proteome</keyword>
<gene>
    <name evidence="2" type="ORF">PODLI_1B030383</name>
</gene>
<dbReference type="AlphaFoldDB" id="A0AA35P3X6"/>
<reference evidence="2" key="1">
    <citation type="submission" date="2022-12" db="EMBL/GenBank/DDBJ databases">
        <authorList>
            <person name="Alioto T."/>
            <person name="Alioto T."/>
            <person name="Gomez Garrido J."/>
        </authorList>
    </citation>
    <scope>NUCLEOTIDE SEQUENCE</scope>
</reference>
<name>A0AA35P3X6_9SAUR</name>
<dbReference type="EMBL" id="OX395129">
    <property type="protein sequence ID" value="CAI5772030.1"/>
    <property type="molecule type" value="Genomic_DNA"/>
</dbReference>
<protein>
    <submittedName>
        <fullName evidence="2">Uncharacterized protein</fullName>
    </submittedName>
</protein>
<evidence type="ECO:0000313" key="3">
    <source>
        <dbReference type="Proteomes" id="UP001178461"/>
    </source>
</evidence>
<feature type="region of interest" description="Disordered" evidence="1">
    <location>
        <begin position="39"/>
        <end position="63"/>
    </location>
</feature>
<feature type="compositionally biased region" description="Pro residues" evidence="1">
    <location>
        <begin position="186"/>
        <end position="198"/>
    </location>
</feature>
<evidence type="ECO:0000256" key="1">
    <source>
        <dbReference type="SAM" id="MobiDB-lite"/>
    </source>
</evidence>
<proteinExistence type="predicted"/>
<feature type="compositionally biased region" description="Basic residues" evidence="1">
    <location>
        <begin position="131"/>
        <end position="151"/>
    </location>
</feature>
<accession>A0AA35P3X6</accession>